<keyword evidence="1" id="KW-0520">NAD</keyword>
<evidence type="ECO:0000313" key="4">
    <source>
        <dbReference type="Proteomes" id="UP000267251"/>
    </source>
</evidence>
<evidence type="ECO:0000256" key="1">
    <source>
        <dbReference type="ARBA" id="ARBA00023027"/>
    </source>
</evidence>
<evidence type="ECO:0000313" key="3">
    <source>
        <dbReference type="EMBL" id="RKP11922.1"/>
    </source>
</evidence>
<dbReference type="GO" id="GO:0005634">
    <property type="term" value="C:nucleus"/>
    <property type="evidence" value="ECO:0007669"/>
    <property type="project" value="TreeGrafter"/>
</dbReference>
<evidence type="ECO:0000259" key="2">
    <source>
        <dbReference type="Pfam" id="PF01210"/>
    </source>
</evidence>
<dbReference type="PANTHER" id="PTHR11728:SF8">
    <property type="entry name" value="GLYCEROL-3-PHOSPHATE DEHYDROGENASE [NAD(+)]-RELATED"/>
    <property type="match status" value="1"/>
</dbReference>
<feature type="domain" description="Glycerol-3-phosphate dehydrogenase NAD-dependent N-terminal" evidence="2">
    <location>
        <begin position="3"/>
        <end position="121"/>
    </location>
</feature>
<dbReference type="Pfam" id="PF01210">
    <property type="entry name" value="NAD_Gly3P_dh_N"/>
    <property type="match status" value="1"/>
</dbReference>
<keyword evidence="4" id="KW-1185">Reference proteome</keyword>
<sequence>MEKIALIGSGNWGSTMAKIVGKKALEENNNIDTAVNMWVFEETIEGRKLTDIINTEHENIKYLPGIPLPPNVRAIPNLLEAIEGATVLIFVVPHQFIEGLCAQMKGHTAPGARAISLIKGV</sequence>
<dbReference type="GO" id="GO:0046168">
    <property type="term" value="P:glycerol-3-phosphate catabolic process"/>
    <property type="evidence" value="ECO:0007669"/>
    <property type="project" value="InterPro"/>
</dbReference>
<dbReference type="InterPro" id="IPR006168">
    <property type="entry name" value="G3P_DH_NAD-dep"/>
</dbReference>
<dbReference type="PANTHER" id="PTHR11728">
    <property type="entry name" value="GLYCEROL-3-PHOSPHATE DEHYDROGENASE"/>
    <property type="match status" value="1"/>
</dbReference>
<reference evidence="4" key="1">
    <citation type="journal article" date="2018" name="Nat. Microbiol.">
        <title>Leveraging single-cell genomics to expand the fungal tree of life.</title>
        <authorList>
            <person name="Ahrendt S.R."/>
            <person name="Quandt C.A."/>
            <person name="Ciobanu D."/>
            <person name="Clum A."/>
            <person name="Salamov A."/>
            <person name="Andreopoulos B."/>
            <person name="Cheng J.F."/>
            <person name="Woyke T."/>
            <person name="Pelin A."/>
            <person name="Henrissat B."/>
            <person name="Reynolds N.K."/>
            <person name="Benny G.L."/>
            <person name="Smith M.E."/>
            <person name="James T.Y."/>
            <person name="Grigoriev I.V."/>
        </authorList>
    </citation>
    <scope>NUCLEOTIDE SEQUENCE [LARGE SCALE GENOMIC DNA]</scope>
</reference>
<dbReference type="AlphaFoldDB" id="A0A4P9Y0D3"/>
<proteinExistence type="predicted"/>
<organism evidence="3 4">
    <name type="scientific">Piptocephalis cylindrospora</name>
    <dbReference type="NCBI Taxonomy" id="1907219"/>
    <lineage>
        <taxon>Eukaryota</taxon>
        <taxon>Fungi</taxon>
        <taxon>Fungi incertae sedis</taxon>
        <taxon>Zoopagomycota</taxon>
        <taxon>Zoopagomycotina</taxon>
        <taxon>Zoopagomycetes</taxon>
        <taxon>Zoopagales</taxon>
        <taxon>Piptocephalidaceae</taxon>
        <taxon>Piptocephalis</taxon>
    </lineage>
</organism>
<dbReference type="GO" id="GO:0005829">
    <property type="term" value="C:cytosol"/>
    <property type="evidence" value="ECO:0007669"/>
    <property type="project" value="TreeGrafter"/>
</dbReference>
<protein>
    <submittedName>
        <fullName evidence="3">NAD-dependent glycerol-3-phosphate dehydrogenase</fullName>
    </submittedName>
</protein>
<dbReference type="InterPro" id="IPR011128">
    <property type="entry name" value="G3P_DH_NAD-dep_N"/>
</dbReference>
<dbReference type="SUPFAM" id="SSF51735">
    <property type="entry name" value="NAD(P)-binding Rossmann-fold domains"/>
    <property type="match status" value="1"/>
</dbReference>
<dbReference type="OrthoDB" id="10263760at2759"/>
<dbReference type="Gene3D" id="3.40.50.720">
    <property type="entry name" value="NAD(P)-binding Rossmann-like Domain"/>
    <property type="match status" value="1"/>
</dbReference>
<dbReference type="Proteomes" id="UP000267251">
    <property type="component" value="Unassembled WGS sequence"/>
</dbReference>
<dbReference type="GO" id="GO:0047952">
    <property type="term" value="F:glycerol-3-phosphate dehydrogenase [NAD(P)+] activity"/>
    <property type="evidence" value="ECO:0007669"/>
    <property type="project" value="TreeGrafter"/>
</dbReference>
<dbReference type="InterPro" id="IPR036291">
    <property type="entry name" value="NAD(P)-bd_dom_sf"/>
</dbReference>
<accession>A0A4P9Y0D3</accession>
<dbReference type="GO" id="GO:0051287">
    <property type="term" value="F:NAD binding"/>
    <property type="evidence" value="ECO:0007669"/>
    <property type="project" value="InterPro"/>
</dbReference>
<gene>
    <name evidence="3" type="ORF">BJ684DRAFT_3486</name>
</gene>
<feature type="non-terminal residue" evidence="3">
    <location>
        <position position="121"/>
    </location>
</feature>
<dbReference type="PRINTS" id="PR00077">
    <property type="entry name" value="GPDHDRGNASE"/>
</dbReference>
<dbReference type="EMBL" id="KZ988577">
    <property type="protein sequence ID" value="RKP11922.1"/>
    <property type="molecule type" value="Genomic_DNA"/>
</dbReference>
<name>A0A4P9Y0D3_9FUNG</name>